<keyword evidence="3" id="KW-0238">DNA-binding</keyword>
<dbReference type="FunFam" id="1.10.10.10:FF:000001">
    <property type="entry name" value="LysR family transcriptional regulator"/>
    <property type="match status" value="1"/>
</dbReference>
<comment type="similarity">
    <text evidence="1">Belongs to the LysR transcriptional regulatory family.</text>
</comment>
<keyword evidence="4" id="KW-0804">Transcription</keyword>
<dbReference type="Pfam" id="PF03466">
    <property type="entry name" value="LysR_substrate"/>
    <property type="match status" value="1"/>
</dbReference>
<evidence type="ECO:0000256" key="3">
    <source>
        <dbReference type="ARBA" id="ARBA00023125"/>
    </source>
</evidence>
<organism evidence="6 7">
    <name type="scientific">Pelagibius litoralis</name>
    <dbReference type="NCBI Taxonomy" id="374515"/>
    <lineage>
        <taxon>Bacteria</taxon>
        <taxon>Pseudomonadati</taxon>
        <taxon>Pseudomonadota</taxon>
        <taxon>Alphaproteobacteria</taxon>
        <taxon>Rhodospirillales</taxon>
        <taxon>Rhodovibrionaceae</taxon>
        <taxon>Pelagibius</taxon>
    </lineage>
</organism>
<dbReference type="SUPFAM" id="SSF46785">
    <property type="entry name" value="Winged helix' DNA-binding domain"/>
    <property type="match status" value="1"/>
</dbReference>
<name>A0A967F3B5_9PROT</name>
<sequence>MDTTIEIMELAAFVAVVQRGTFTAAADAMDTDKAHVSRIISRLENKLGAQLLQRSTRRLSVTETGRDFYERAAGILTALEESEASVARTQREPTGSLRLSAGAEFGVLRVNRWIATYLKTYPDVRVDAEFTNRVTDVIHEGIDIAIRIGALPDAELSVRKLGDIHYAFYASPSYLKGRKQPKAPADLKSHDLVMFAPRGRPSWKVVKGRQTELIETEPRYTVNNSLAAHDMAIAGMGVTLLPTFMTADALAGGKLKLLLPGWERIPVPVHAVFTSSRYMAPKLRAFIDLAIREFKAES</sequence>
<evidence type="ECO:0000256" key="2">
    <source>
        <dbReference type="ARBA" id="ARBA00023015"/>
    </source>
</evidence>
<dbReference type="PANTHER" id="PTHR30537:SF5">
    <property type="entry name" value="HTH-TYPE TRANSCRIPTIONAL ACTIVATOR TTDR-RELATED"/>
    <property type="match status" value="1"/>
</dbReference>
<feature type="domain" description="HTH lysR-type" evidence="5">
    <location>
        <begin position="5"/>
        <end position="62"/>
    </location>
</feature>
<comment type="caution">
    <text evidence="6">The sequence shown here is derived from an EMBL/GenBank/DDBJ whole genome shotgun (WGS) entry which is preliminary data.</text>
</comment>
<dbReference type="InterPro" id="IPR005119">
    <property type="entry name" value="LysR_subst-bd"/>
</dbReference>
<evidence type="ECO:0000256" key="1">
    <source>
        <dbReference type="ARBA" id="ARBA00009437"/>
    </source>
</evidence>
<keyword evidence="2" id="KW-0805">Transcription regulation</keyword>
<dbReference type="InterPro" id="IPR036388">
    <property type="entry name" value="WH-like_DNA-bd_sf"/>
</dbReference>
<dbReference type="RefSeq" id="WP_167230830.1">
    <property type="nucleotide sequence ID" value="NZ_JAAQPH010000032.1"/>
</dbReference>
<dbReference type="GO" id="GO:0006351">
    <property type="term" value="P:DNA-templated transcription"/>
    <property type="evidence" value="ECO:0007669"/>
    <property type="project" value="TreeGrafter"/>
</dbReference>
<dbReference type="CDD" id="cd08422">
    <property type="entry name" value="PBP2_CrgA_like"/>
    <property type="match status" value="1"/>
</dbReference>
<dbReference type="SUPFAM" id="SSF53850">
    <property type="entry name" value="Periplasmic binding protein-like II"/>
    <property type="match status" value="1"/>
</dbReference>
<dbReference type="GO" id="GO:0003700">
    <property type="term" value="F:DNA-binding transcription factor activity"/>
    <property type="evidence" value="ECO:0007669"/>
    <property type="project" value="InterPro"/>
</dbReference>
<reference evidence="6" key="1">
    <citation type="submission" date="2020-03" db="EMBL/GenBank/DDBJ databases">
        <title>Genome of Pelagibius litoralis DSM 21314T.</title>
        <authorList>
            <person name="Wang G."/>
        </authorList>
    </citation>
    <scope>NUCLEOTIDE SEQUENCE</scope>
    <source>
        <strain evidence="6">DSM 21314</strain>
    </source>
</reference>
<evidence type="ECO:0000256" key="4">
    <source>
        <dbReference type="ARBA" id="ARBA00023163"/>
    </source>
</evidence>
<dbReference type="GO" id="GO:0043565">
    <property type="term" value="F:sequence-specific DNA binding"/>
    <property type="evidence" value="ECO:0007669"/>
    <property type="project" value="TreeGrafter"/>
</dbReference>
<dbReference type="EMBL" id="JAAQPH010000032">
    <property type="protein sequence ID" value="NIA72096.1"/>
    <property type="molecule type" value="Genomic_DNA"/>
</dbReference>
<gene>
    <name evidence="6" type="ORF">HBA54_26240</name>
</gene>
<evidence type="ECO:0000259" key="5">
    <source>
        <dbReference type="PROSITE" id="PS50931"/>
    </source>
</evidence>
<dbReference type="PROSITE" id="PS50931">
    <property type="entry name" value="HTH_LYSR"/>
    <property type="match status" value="1"/>
</dbReference>
<accession>A0A967F3B5</accession>
<protein>
    <submittedName>
        <fullName evidence="6">LysR family transcriptional regulator</fullName>
    </submittedName>
</protein>
<dbReference type="InterPro" id="IPR000847">
    <property type="entry name" value="LysR_HTH_N"/>
</dbReference>
<dbReference type="Proteomes" id="UP000761264">
    <property type="component" value="Unassembled WGS sequence"/>
</dbReference>
<evidence type="ECO:0000313" key="7">
    <source>
        <dbReference type="Proteomes" id="UP000761264"/>
    </source>
</evidence>
<dbReference type="AlphaFoldDB" id="A0A967F3B5"/>
<dbReference type="PANTHER" id="PTHR30537">
    <property type="entry name" value="HTH-TYPE TRANSCRIPTIONAL REGULATOR"/>
    <property type="match status" value="1"/>
</dbReference>
<dbReference type="InterPro" id="IPR036390">
    <property type="entry name" value="WH_DNA-bd_sf"/>
</dbReference>
<proteinExistence type="inferred from homology"/>
<dbReference type="InterPro" id="IPR058163">
    <property type="entry name" value="LysR-type_TF_proteobact-type"/>
</dbReference>
<evidence type="ECO:0000313" key="6">
    <source>
        <dbReference type="EMBL" id="NIA72096.1"/>
    </source>
</evidence>
<dbReference type="Pfam" id="PF00126">
    <property type="entry name" value="HTH_1"/>
    <property type="match status" value="1"/>
</dbReference>
<dbReference type="Gene3D" id="3.40.190.290">
    <property type="match status" value="1"/>
</dbReference>
<dbReference type="Gene3D" id="1.10.10.10">
    <property type="entry name" value="Winged helix-like DNA-binding domain superfamily/Winged helix DNA-binding domain"/>
    <property type="match status" value="1"/>
</dbReference>
<keyword evidence="7" id="KW-1185">Reference proteome</keyword>